<dbReference type="HAMAP" id="MF_00222">
    <property type="entry name" value="Shikimate_DH_AroE"/>
    <property type="match status" value="1"/>
</dbReference>
<sequence>MDKYAVFGNPIKHSKSPLIHQAFARQQGVEVDYQRILTPLESFEQSVTDFFAAGGKGANVTLPFKERAFALADTLTERAQLAAAVNTLVLTPQGKLMGDNTDGIGLVSDLQRTFGQLRDRHVLLLGAGGAAKGAVLPLIESGIGSLTIANRTASKAQQLAERIDSNVAVHGCGFAQVSEGPFDIVINSTSSSVHGQVPDIDTKVMQHCQYAYDMYYADQPTSFMRWAGDINSYVSCADGLGMLVAQAAHAFALWRGFMPDCEPVIRALREGQLK</sequence>
<feature type="binding site" evidence="8">
    <location>
        <position position="239"/>
    </location>
    <ligand>
        <name>NADP(+)</name>
        <dbReference type="ChEBI" id="CHEBI:58349"/>
    </ligand>
</feature>
<dbReference type="InterPro" id="IPR046346">
    <property type="entry name" value="Aminoacid_DH-like_N_sf"/>
</dbReference>
<dbReference type="GO" id="GO:0009073">
    <property type="term" value="P:aromatic amino acid family biosynthetic process"/>
    <property type="evidence" value="ECO:0007669"/>
    <property type="project" value="UniProtKB-KW"/>
</dbReference>
<dbReference type="EMBL" id="JXXZ01000026">
    <property type="protein sequence ID" value="KJY94892.1"/>
    <property type="molecule type" value="Genomic_DNA"/>
</dbReference>
<dbReference type="GeneID" id="58230516"/>
<feature type="binding site" evidence="8">
    <location>
        <begin position="126"/>
        <end position="130"/>
    </location>
    <ligand>
        <name>NADP(+)</name>
        <dbReference type="ChEBI" id="CHEBI:58349"/>
    </ligand>
</feature>
<comment type="caution">
    <text evidence="12">The sequence shown here is derived from an EMBL/GenBank/DDBJ whole genome shotgun (WGS) entry which is preliminary data.</text>
</comment>
<dbReference type="Pfam" id="PF18317">
    <property type="entry name" value="SDH_C"/>
    <property type="match status" value="1"/>
</dbReference>
<keyword evidence="5 8" id="KW-0560">Oxidoreductase</keyword>
<feature type="domain" description="Quinate/shikimate 5-dehydrogenase/glutamyl-tRNA reductase" evidence="9">
    <location>
        <begin position="111"/>
        <end position="192"/>
    </location>
</feature>
<gene>
    <name evidence="8" type="primary">aroE</name>
    <name evidence="12" type="ORF">TW72_18625</name>
</gene>
<dbReference type="RefSeq" id="WP_045980680.1">
    <property type="nucleotide sequence ID" value="NZ_JXXY01000031.1"/>
</dbReference>
<keyword evidence="13" id="KW-1185">Reference proteome</keyword>
<feature type="binding site" evidence="8">
    <location>
        <position position="216"/>
    </location>
    <ligand>
        <name>shikimate</name>
        <dbReference type="ChEBI" id="CHEBI:36208"/>
    </ligand>
</feature>
<reference evidence="12 13" key="1">
    <citation type="journal article" date="2015" name="BMC Genomics">
        <title>Genome mining reveals unlocked bioactive potential of marine Gram-negative bacteria.</title>
        <authorList>
            <person name="Machado H."/>
            <person name="Sonnenschein E.C."/>
            <person name="Melchiorsen J."/>
            <person name="Gram L."/>
        </authorList>
    </citation>
    <scope>NUCLEOTIDE SEQUENCE [LARGE SCALE GENOMIC DNA]</scope>
    <source>
        <strain evidence="12 13">S3137</strain>
    </source>
</reference>
<name>A0A0F4PJD4_9GAMM</name>
<keyword evidence="4 8" id="KW-0521">NADP</keyword>
<dbReference type="InterPro" id="IPR041121">
    <property type="entry name" value="SDH_C"/>
</dbReference>
<evidence type="ECO:0000256" key="5">
    <source>
        <dbReference type="ARBA" id="ARBA00023002"/>
    </source>
</evidence>
<feature type="binding site" evidence="8">
    <location>
        <position position="246"/>
    </location>
    <ligand>
        <name>shikimate</name>
        <dbReference type="ChEBI" id="CHEBI:36208"/>
    </ligand>
</feature>
<dbReference type="SUPFAM" id="SSF53223">
    <property type="entry name" value="Aminoacid dehydrogenase-like, N-terminal domain"/>
    <property type="match status" value="1"/>
</dbReference>
<comment type="subunit">
    <text evidence="8">Homodimer.</text>
</comment>
<comment type="function">
    <text evidence="8">Involved in the biosynthesis of the chorismate, which leads to the biosynthesis of aromatic amino acids. Catalyzes the reversible NADPH linked reduction of 3-dehydroshikimate (DHSA) to yield shikimate (SA).</text>
</comment>
<feature type="binding site" evidence="8">
    <location>
        <begin position="14"/>
        <end position="16"/>
    </location>
    <ligand>
        <name>shikimate</name>
        <dbReference type="ChEBI" id="CHEBI:36208"/>
    </ligand>
</feature>
<dbReference type="PANTHER" id="PTHR21089">
    <property type="entry name" value="SHIKIMATE DEHYDROGENASE"/>
    <property type="match status" value="1"/>
</dbReference>
<evidence type="ECO:0000256" key="8">
    <source>
        <dbReference type="HAMAP-Rule" id="MF_00222"/>
    </source>
</evidence>
<evidence type="ECO:0000256" key="6">
    <source>
        <dbReference type="ARBA" id="ARBA00023141"/>
    </source>
</evidence>
<dbReference type="Pfam" id="PF08501">
    <property type="entry name" value="Shikimate_dh_N"/>
    <property type="match status" value="1"/>
</dbReference>
<evidence type="ECO:0000256" key="1">
    <source>
        <dbReference type="ARBA" id="ARBA00004871"/>
    </source>
</evidence>
<dbReference type="OrthoDB" id="9776868at2"/>
<evidence type="ECO:0000256" key="7">
    <source>
        <dbReference type="ARBA" id="ARBA00049442"/>
    </source>
</evidence>
<evidence type="ECO:0000259" key="10">
    <source>
        <dbReference type="Pfam" id="PF08501"/>
    </source>
</evidence>
<feature type="domain" description="Shikimate dehydrogenase substrate binding N-terminal" evidence="10">
    <location>
        <begin position="6"/>
        <end position="88"/>
    </location>
</feature>
<feature type="binding site" evidence="8">
    <location>
        <begin position="150"/>
        <end position="155"/>
    </location>
    <ligand>
        <name>NADP(+)</name>
        <dbReference type="ChEBI" id="CHEBI:58349"/>
    </ligand>
</feature>
<feature type="binding site" evidence="8">
    <location>
        <position position="61"/>
    </location>
    <ligand>
        <name>shikimate</name>
        <dbReference type="ChEBI" id="CHEBI:36208"/>
    </ligand>
</feature>
<evidence type="ECO:0000256" key="4">
    <source>
        <dbReference type="ARBA" id="ARBA00022857"/>
    </source>
</evidence>
<dbReference type="InterPro" id="IPR011342">
    <property type="entry name" value="Shikimate_DH"/>
</dbReference>
<protein>
    <recommendedName>
        <fullName evidence="2 8">Shikimate dehydrogenase (NADP(+))</fullName>
        <shortName evidence="8">SDH</shortName>
        <ecNumber evidence="2 8">1.1.1.25</ecNumber>
    </recommendedName>
</protein>
<dbReference type="UniPathway" id="UPA00053">
    <property type="reaction ID" value="UER00087"/>
</dbReference>
<dbReference type="InterPro" id="IPR022893">
    <property type="entry name" value="Shikimate_DH_fam"/>
</dbReference>
<feature type="active site" description="Proton acceptor" evidence="8">
    <location>
        <position position="65"/>
    </location>
</feature>
<evidence type="ECO:0000259" key="11">
    <source>
        <dbReference type="Pfam" id="PF18317"/>
    </source>
</evidence>
<evidence type="ECO:0000313" key="13">
    <source>
        <dbReference type="Proteomes" id="UP000033664"/>
    </source>
</evidence>
<dbReference type="EC" id="1.1.1.25" evidence="2 8"/>
<feature type="binding site" evidence="8">
    <location>
        <position position="86"/>
    </location>
    <ligand>
        <name>shikimate</name>
        <dbReference type="ChEBI" id="CHEBI:36208"/>
    </ligand>
</feature>
<dbReference type="PATRIC" id="fig|151081.8.peg.3791"/>
<feature type="binding site" evidence="8">
    <location>
        <position position="214"/>
    </location>
    <ligand>
        <name>NADP(+)</name>
        <dbReference type="ChEBI" id="CHEBI:58349"/>
    </ligand>
</feature>
<accession>A0A0F4PJD4</accession>
<dbReference type="GO" id="GO:0005829">
    <property type="term" value="C:cytosol"/>
    <property type="evidence" value="ECO:0007669"/>
    <property type="project" value="TreeGrafter"/>
</dbReference>
<dbReference type="AlphaFoldDB" id="A0A0F4PJD4"/>
<evidence type="ECO:0000313" key="12">
    <source>
        <dbReference type="EMBL" id="KJY94892.1"/>
    </source>
</evidence>
<keyword evidence="3 8" id="KW-0028">Amino-acid biosynthesis</keyword>
<dbReference type="Pfam" id="PF01488">
    <property type="entry name" value="Shikimate_DH"/>
    <property type="match status" value="1"/>
</dbReference>
<dbReference type="GO" id="GO:0009423">
    <property type="term" value="P:chorismate biosynthetic process"/>
    <property type="evidence" value="ECO:0007669"/>
    <property type="project" value="UniProtKB-UniRule"/>
</dbReference>
<evidence type="ECO:0000259" key="9">
    <source>
        <dbReference type="Pfam" id="PF01488"/>
    </source>
</evidence>
<dbReference type="InterPro" id="IPR006151">
    <property type="entry name" value="Shikm_DH/Glu-tRNA_Rdtase"/>
</dbReference>
<feature type="binding site" evidence="8">
    <location>
        <position position="102"/>
    </location>
    <ligand>
        <name>shikimate</name>
        <dbReference type="ChEBI" id="CHEBI:36208"/>
    </ligand>
</feature>
<dbReference type="InterPro" id="IPR036291">
    <property type="entry name" value="NAD(P)-bd_dom_sf"/>
</dbReference>
<dbReference type="PANTHER" id="PTHR21089:SF1">
    <property type="entry name" value="BIFUNCTIONAL 3-DEHYDROQUINATE DEHYDRATASE_SHIKIMATE DEHYDROGENASE, CHLOROPLASTIC"/>
    <property type="match status" value="1"/>
</dbReference>
<evidence type="ECO:0000256" key="2">
    <source>
        <dbReference type="ARBA" id="ARBA00012962"/>
    </source>
</evidence>
<comment type="similarity">
    <text evidence="8">Belongs to the shikimate dehydrogenase family.</text>
</comment>
<dbReference type="GO" id="GO:0008652">
    <property type="term" value="P:amino acid biosynthetic process"/>
    <property type="evidence" value="ECO:0007669"/>
    <property type="project" value="UniProtKB-KW"/>
</dbReference>
<dbReference type="GO" id="GO:0019632">
    <property type="term" value="P:shikimate metabolic process"/>
    <property type="evidence" value="ECO:0007669"/>
    <property type="project" value="InterPro"/>
</dbReference>
<dbReference type="Proteomes" id="UP000033664">
    <property type="component" value="Unassembled WGS sequence"/>
</dbReference>
<dbReference type="Gene3D" id="3.40.50.720">
    <property type="entry name" value="NAD(P)-binding Rossmann-like Domain"/>
    <property type="match status" value="1"/>
</dbReference>
<dbReference type="GO" id="GO:0050661">
    <property type="term" value="F:NADP binding"/>
    <property type="evidence" value="ECO:0007669"/>
    <property type="project" value="InterPro"/>
</dbReference>
<dbReference type="NCBIfam" id="NF001310">
    <property type="entry name" value="PRK00258.1-2"/>
    <property type="match status" value="1"/>
</dbReference>
<feature type="domain" description="SDH C-terminal" evidence="11">
    <location>
        <begin position="239"/>
        <end position="269"/>
    </location>
</feature>
<dbReference type="InterPro" id="IPR013708">
    <property type="entry name" value="Shikimate_DH-bd_N"/>
</dbReference>
<dbReference type="eggNOG" id="COG0169">
    <property type="taxonomic scope" value="Bacteria"/>
</dbReference>
<comment type="catalytic activity">
    <reaction evidence="7 8">
        <text>shikimate + NADP(+) = 3-dehydroshikimate + NADPH + H(+)</text>
        <dbReference type="Rhea" id="RHEA:17737"/>
        <dbReference type="ChEBI" id="CHEBI:15378"/>
        <dbReference type="ChEBI" id="CHEBI:16630"/>
        <dbReference type="ChEBI" id="CHEBI:36208"/>
        <dbReference type="ChEBI" id="CHEBI:57783"/>
        <dbReference type="ChEBI" id="CHEBI:58349"/>
        <dbReference type="EC" id="1.1.1.25"/>
    </reaction>
</comment>
<proteinExistence type="inferred from homology"/>
<dbReference type="GO" id="GO:0004764">
    <property type="term" value="F:shikimate 3-dehydrogenase (NADP+) activity"/>
    <property type="evidence" value="ECO:0007669"/>
    <property type="project" value="UniProtKB-UniRule"/>
</dbReference>
<dbReference type="NCBIfam" id="TIGR00507">
    <property type="entry name" value="aroE"/>
    <property type="match status" value="1"/>
</dbReference>
<dbReference type="Gene3D" id="3.40.50.10860">
    <property type="entry name" value="Leucine Dehydrogenase, chain A, domain 1"/>
    <property type="match status" value="1"/>
</dbReference>
<dbReference type="FunFam" id="3.40.50.10860:FF:000006">
    <property type="entry name" value="Shikimate dehydrogenase (NADP(+))"/>
    <property type="match status" value="1"/>
</dbReference>
<dbReference type="SUPFAM" id="SSF51735">
    <property type="entry name" value="NAD(P)-binding Rossmann-fold domains"/>
    <property type="match status" value="1"/>
</dbReference>
<keyword evidence="6 8" id="KW-0057">Aromatic amino acid biosynthesis</keyword>
<organism evidence="12 13">
    <name type="scientific">Pseudoalteromonas ruthenica</name>
    <dbReference type="NCBI Taxonomy" id="151081"/>
    <lineage>
        <taxon>Bacteria</taxon>
        <taxon>Pseudomonadati</taxon>
        <taxon>Pseudomonadota</taxon>
        <taxon>Gammaproteobacteria</taxon>
        <taxon>Alteromonadales</taxon>
        <taxon>Pseudoalteromonadaceae</taxon>
        <taxon>Pseudoalteromonas</taxon>
    </lineage>
</organism>
<feature type="binding site" evidence="8">
    <location>
        <position position="77"/>
    </location>
    <ligand>
        <name>NADP(+)</name>
        <dbReference type="ChEBI" id="CHEBI:58349"/>
    </ligand>
</feature>
<comment type="pathway">
    <text evidence="1 8">Metabolic intermediate biosynthesis; chorismate biosynthesis; chorismate from D-erythrose 4-phosphate and phosphoenolpyruvate: step 4/7.</text>
</comment>
<evidence type="ECO:0000256" key="3">
    <source>
        <dbReference type="ARBA" id="ARBA00022605"/>
    </source>
</evidence>